<dbReference type="RefSeq" id="XP_001941393.2">
    <property type="nucleotide sequence ID" value="XM_001941358.2"/>
</dbReference>
<name>A0A5M9L4Q1_9PLEO</name>
<dbReference type="AlphaFoldDB" id="A0A5M9L4Q1"/>
<accession>A0A5M9L4Q1</accession>
<reference evidence="1" key="1">
    <citation type="journal article" date="2018" name="BMC Genomics">
        <title>Comparative genomics of the wheat fungal pathogen Pyrenophora tritici-repentis reveals chromosomal variations and genome plasticity.</title>
        <authorList>
            <person name="Moolhuijzen P."/>
            <person name="See P.T."/>
            <person name="Hane J.K."/>
            <person name="Shi G."/>
            <person name="Liu Z."/>
            <person name="Oliver R.P."/>
            <person name="Moffat C.S."/>
        </authorList>
    </citation>
    <scope>NUCLEOTIDE SEQUENCE [LARGE SCALE GENOMIC DNA]</scope>
    <source>
        <strain evidence="1">M4</strain>
    </source>
</reference>
<sequence>MSVNIVDVGVSTILGARQDQEDRYITLPPGSLKSRKEIAIYAVYDGQ</sequence>
<dbReference type="KEGG" id="ptrr:6349374"/>
<organism evidence="1 2">
    <name type="scientific">Pyrenophora tritici-repentis</name>
    <dbReference type="NCBI Taxonomy" id="45151"/>
    <lineage>
        <taxon>Eukaryota</taxon>
        <taxon>Fungi</taxon>
        <taxon>Dikarya</taxon>
        <taxon>Ascomycota</taxon>
        <taxon>Pezizomycotina</taxon>
        <taxon>Dothideomycetes</taxon>
        <taxon>Pleosporomycetidae</taxon>
        <taxon>Pleosporales</taxon>
        <taxon>Pleosporineae</taxon>
        <taxon>Pleosporaceae</taxon>
        <taxon>Pyrenophora</taxon>
    </lineage>
</organism>
<dbReference type="EMBL" id="NQIK02000007">
    <property type="protein sequence ID" value="KAF7568756.1"/>
    <property type="molecule type" value="Genomic_DNA"/>
</dbReference>
<proteinExistence type="predicted"/>
<dbReference type="GeneID" id="6349374"/>
<comment type="caution">
    <text evidence="1">The sequence shown here is derived from an EMBL/GenBank/DDBJ whole genome shotgun (WGS) entry which is preliminary data.</text>
</comment>
<dbReference type="Proteomes" id="UP000245464">
    <property type="component" value="Chromosome 7"/>
</dbReference>
<evidence type="ECO:0000313" key="2">
    <source>
        <dbReference type="Proteomes" id="UP000245464"/>
    </source>
</evidence>
<gene>
    <name evidence="1" type="ORF">PtrM4_133690</name>
</gene>
<evidence type="ECO:0000313" key="1">
    <source>
        <dbReference type="EMBL" id="KAF7568756.1"/>
    </source>
</evidence>
<protein>
    <submittedName>
        <fullName evidence="1">Uncharacterized protein</fullName>
    </submittedName>
</protein>